<dbReference type="PDB" id="7Y8A">
    <property type="method" value="EM"/>
    <property type="resolution" value="2.71 A"/>
    <property type="chains" value="K=1-87"/>
</dbReference>
<dbReference type="Pfam" id="PF01241">
    <property type="entry name" value="PSI_PSAK"/>
    <property type="match status" value="1"/>
</dbReference>
<dbReference type="EMDB" id="EMD-33683"/>
<comment type="similarity">
    <text evidence="2 9">Belongs to the PsaG/PsaK family.</text>
</comment>
<keyword evidence="7 9" id="KW-0793">Thylakoid</keyword>
<evidence type="ECO:0007829" key="12">
    <source>
        <dbReference type="PDB" id="7Y8A"/>
    </source>
</evidence>
<dbReference type="InterPro" id="IPR000549">
    <property type="entry name" value="PSI_PsaG/PsaK"/>
</dbReference>
<keyword evidence="6 9" id="KW-1133">Transmembrane helix</keyword>
<evidence type="ECO:0000256" key="2">
    <source>
        <dbReference type="ARBA" id="ARBA00006458"/>
    </source>
</evidence>
<dbReference type="NCBIfam" id="TIGR03049">
    <property type="entry name" value="PS_I_psaK"/>
    <property type="match status" value="1"/>
</dbReference>
<dbReference type="PDB" id="7Y7B">
    <property type="method" value="EM"/>
    <property type="resolution" value="2.66 A"/>
    <property type="chains" value="K=1-87"/>
</dbReference>
<keyword evidence="5 9" id="KW-0603">Photosystem I</keyword>
<feature type="binding site" evidence="11 12">
    <location>
        <position position="21"/>
    </location>
    <ligand>
        <name>chlorophyll a</name>
        <dbReference type="ChEBI" id="CHEBI:58416"/>
    </ligand>
</feature>
<evidence type="ECO:0000256" key="6">
    <source>
        <dbReference type="ARBA" id="ARBA00022989"/>
    </source>
</evidence>
<evidence type="ECO:0000256" key="3">
    <source>
        <dbReference type="ARBA" id="ARBA00022531"/>
    </source>
</evidence>
<name>A0A222AI34_9CRYP</name>
<dbReference type="SUPFAM" id="SSF81563">
    <property type="entry name" value="Photosystem I reaction center subunit X, PsaK"/>
    <property type="match status" value="1"/>
</dbReference>
<organism evidence="10">
    <name type="scientific">Chroomonas placoidea</name>
    <dbReference type="NCBI Taxonomy" id="173977"/>
    <lineage>
        <taxon>Eukaryota</taxon>
        <taxon>Cryptophyceae</taxon>
        <taxon>Pyrenomonadales</taxon>
        <taxon>Chroomonadaceae</taxon>
        <taxon>Chroomonas</taxon>
    </lineage>
</organism>
<feature type="binding site" evidence="11 12">
    <location>
        <position position="70"/>
    </location>
    <ligand>
        <name>chlorophyll a</name>
        <dbReference type="ChEBI" id="CHEBI:58416"/>
        <note>axial binding residue</note>
    </ligand>
    <ligandPart>
        <name>Mg</name>
        <dbReference type="ChEBI" id="CHEBI:25107"/>
    </ligandPart>
</feature>
<evidence type="ECO:0000256" key="9">
    <source>
        <dbReference type="HAMAP-Rule" id="MF_00474"/>
    </source>
</evidence>
<keyword evidence="3 9" id="KW-0602">Photosynthesis</keyword>
<dbReference type="GO" id="GO:0015979">
    <property type="term" value="P:photosynthesis"/>
    <property type="evidence" value="ECO:0007669"/>
    <property type="project" value="UniProtKB-UniRule"/>
</dbReference>
<evidence type="ECO:0000256" key="1">
    <source>
        <dbReference type="ARBA" id="ARBA00004141"/>
    </source>
</evidence>
<sequence length="87" mass="8832">MNADLLLAVVPQTAAWSAKTCSVMVISNLLCIVAGRYVIQVKGSGPSLPLTGSFSNFGLPELLATTSLGHIVGSGAILGLSYVGLLS</sequence>
<dbReference type="SMR" id="A0A222AI34"/>
<keyword evidence="4 9" id="KW-0812">Transmembrane</keyword>
<proteinExistence type="evidence at protein level"/>
<gene>
    <name evidence="9 10" type="primary">psaK</name>
</gene>
<evidence type="ECO:0000256" key="8">
    <source>
        <dbReference type="ARBA" id="ARBA00023136"/>
    </source>
</evidence>
<feature type="binding site" evidence="11 12">
    <location>
        <position position="16"/>
    </location>
    <ligand>
        <name>chlorophyll a</name>
        <dbReference type="ChEBI" id="CHEBI:58416"/>
    </ligand>
</feature>
<accession>A0A222AI34</accession>
<dbReference type="PROSITE" id="PS01026">
    <property type="entry name" value="PHOTOSYSTEM_I_PSAGK"/>
    <property type="match status" value="1"/>
</dbReference>
<dbReference type="RefSeq" id="YP_009420397.1">
    <property type="nucleotide sequence ID" value="NC_035721.1"/>
</dbReference>
<evidence type="ECO:0000256" key="5">
    <source>
        <dbReference type="ARBA" id="ARBA00022836"/>
    </source>
</evidence>
<dbReference type="Gene3D" id="1.20.860.20">
    <property type="entry name" value="Photosystem I PsaK, reaction centre"/>
    <property type="match status" value="1"/>
</dbReference>
<reference evidence="10" key="1">
    <citation type="journal article" date="2017" name="Genome Biol. Evol.">
        <title>Evolutionary Dynamics of Cryptophyte Plastid Genomes.</title>
        <authorList>
            <person name="Kim J.I."/>
            <person name="Moore C.E."/>
            <person name="Archibald J.M."/>
            <person name="Bhattacharya D."/>
            <person name="Yi G."/>
            <person name="Yoon H.S."/>
            <person name="Shin W."/>
        </authorList>
    </citation>
    <scope>NUCLEOTIDE SEQUENCE</scope>
    <source>
        <strain evidence="10">CCAP978/8</strain>
    </source>
</reference>
<dbReference type="InterPro" id="IPR037101">
    <property type="entry name" value="PSI_PsaK_bact"/>
</dbReference>
<keyword evidence="8 9" id="KW-0472">Membrane</keyword>
<evidence type="ECO:0000256" key="7">
    <source>
        <dbReference type="ARBA" id="ARBA00023078"/>
    </source>
</evidence>
<feature type="binding site" evidence="11 12">
    <location>
        <position position="28"/>
    </location>
    <ligand>
        <name>chlorophyll a</name>
        <dbReference type="ChEBI" id="CHEBI:58416"/>
    </ligand>
</feature>
<keyword evidence="11 12" id="KW-0002">3D-structure</keyword>
<dbReference type="AlphaFoldDB" id="A0A222AI34"/>
<geneLocation type="plastid" evidence="10"/>
<comment type="subcellular location">
    <subcellularLocation>
        <location evidence="9">Cellular thylakoid membrane</location>
        <topology evidence="9">Multi-pass membrane protein</topology>
    </subcellularLocation>
    <subcellularLocation>
        <location evidence="1">Membrane</location>
        <topology evidence="1">Multi-pass membrane protein</topology>
    </subcellularLocation>
</comment>
<dbReference type="InterPro" id="IPR017492">
    <property type="entry name" value="PSI_PsaK"/>
</dbReference>
<dbReference type="GO" id="GO:0042651">
    <property type="term" value="C:thylakoid membrane"/>
    <property type="evidence" value="ECO:0007669"/>
    <property type="project" value="UniProtKB-UniRule"/>
</dbReference>
<dbReference type="EMDB" id="EMD-33659"/>
<dbReference type="GO" id="GO:0009522">
    <property type="term" value="C:photosystem I"/>
    <property type="evidence" value="ECO:0007669"/>
    <property type="project" value="UniProtKB-KW"/>
</dbReference>
<dbReference type="HAMAP" id="MF_00474">
    <property type="entry name" value="PSI_PsaK"/>
    <property type="match status" value="1"/>
</dbReference>
<dbReference type="InterPro" id="IPR035982">
    <property type="entry name" value="PSI_centre_PsaK_sf"/>
</dbReference>
<dbReference type="EMBL" id="KY856941">
    <property type="protein sequence ID" value="ASO76036.1"/>
    <property type="molecule type" value="Genomic_DNA"/>
</dbReference>
<evidence type="ECO:0000313" key="10">
    <source>
        <dbReference type="EMBL" id="ASO76036.1"/>
    </source>
</evidence>
<reference evidence="11 12" key="2">
    <citation type="journal article" date="2023" name="Plant Cell">
        <title>Structural basis and evolution of the photosystem I-light-harvesting supercomplex of cryptophyte algae.</title>
        <authorList>
            <person name="Zhao L.S."/>
            <person name="Wang P."/>
            <person name="Li K."/>
            <person name="Zhang Q.B."/>
            <person name="He F.Y."/>
            <person name="Li C.Y."/>
            <person name="Su H.N."/>
            <person name="Chen X.L."/>
            <person name="Liu L.N."/>
            <person name="Zhang Y.Z."/>
        </authorList>
    </citation>
    <scope>STRUCTURE BY ELECTRON MICROSCOPY (2.66 ANGSTROMS) IN COMPLEX WITH CHLOROPHYLL A</scope>
</reference>
<keyword evidence="10" id="KW-0934">Plastid</keyword>
<protein>
    <recommendedName>
        <fullName evidence="9">Photosystem I reaction center subunit PsaK</fullName>
    </recommendedName>
    <alternativeName>
        <fullName evidence="9">Photosystem I subunit X</fullName>
    </alternativeName>
</protein>
<evidence type="ECO:0000256" key="4">
    <source>
        <dbReference type="ARBA" id="ARBA00022692"/>
    </source>
</evidence>
<dbReference type="GeneID" id="33910186"/>
<evidence type="ECO:0007829" key="11">
    <source>
        <dbReference type="PDB" id="7Y7B"/>
    </source>
</evidence>